<feature type="compositionally biased region" description="Basic residues" evidence="1">
    <location>
        <begin position="108"/>
        <end position="120"/>
    </location>
</feature>
<feature type="region of interest" description="Disordered" evidence="1">
    <location>
        <begin position="90"/>
        <end position="131"/>
    </location>
</feature>
<reference evidence="3 4" key="1">
    <citation type="submission" date="2024-06" db="EMBL/GenBank/DDBJ databases">
        <title>Halorubrum miltondacostae sp. nov., a potential PHA producer isolated from an inland solar saltern in Rio Maior, Portugal.</title>
        <authorList>
            <person name="Albuquerque L."/>
            <person name="Viver T."/>
            <person name="Barroso C."/>
            <person name="Claudino R."/>
            <person name="Galvan M."/>
            <person name="Simoes G."/>
            <person name="Lobo Da Cunha A."/>
            <person name="Egas C."/>
        </authorList>
    </citation>
    <scope>NUCLEOTIDE SEQUENCE [LARGE SCALE GENOMIC DNA]</scope>
    <source>
        <strain evidence="3 4">RMP-11</strain>
    </source>
</reference>
<evidence type="ECO:0000313" key="3">
    <source>
        <dbReference type="EMBL" id="MEZ3165474.1"/>
    </source>
</evidence>
<accession>A0ABD5MA94</accession>
<name>A0ABD5MA94_9EURY</name>
<evidence type="ECO:0000313" key="4">
    <source>
        <dbReference type="Proteomes" id="UP001567572"/>
    </source>
</evidence>
<keyword evidence="2" id="KW-0812">Transmembrane</keyword>
<feature type="transmembrane region" description="Helical" evidence="2">
    <location>
        <begin position="20"/>
        <end position="38"/>
    </location>
</feature>
<organism evidence="3 4">
    <name type="scientific">Halorubrum miltondacostae</name>
    <dbReference type="NCBI Taxonomy" id="3076378"/>
    <lineage>
        <taxon>Archaea</taxon>
        <taxon>Methanobacteriati</taxon>
        <taxon>Methanobacteriota</taxon>
        <taxon>Stenosarchaea group</taxon>
        <taxon>Halobacteria</taxon>
        <taxon>Halobacteriales</taxon>
        <taxon>Haloferacaceae</taxon>
        <taxon>Halorubrum</taxon>
    </lineage>
</organism>
<dbReference type="EMBL" id="JBEDNY010000008">
    <property type="protein sequence ID" value="MEZ3165474.1"/>
    <property type="molecule type" value="Genomic_DNA"/>
</dbReference>
<keyword evidence="4" id="KW-1185">Reference proteome</keyword>
<keyword evidence="2" id="KW-0472">Membrane</keyword>
<dbReference type="Proteomes" id="UP001567572">
    <property type="component" value="Unassembled WGS sequence"/>
</dbReference>
<dbReference type="RefSeq" id="WP_371163499.1">
    <property type="nucleotide sequence ID" value="NZ_JBEDNX010000011.1"/>
</dbReference>
<protein>
    <submittedName>
        <fullName evidence="3">Uncharacterized protein</fullName>
    </submittedName>
</protein>
<comment type="caution">
    <text evidence="3">The sequence shown here is derived from an EMBL/GenBank/DDBJ whole genome shotgun (WGS) entry which is preliminary data.</text>
</comment>
<gene>
    <name evidence="3" type="ORF">ABNG04_16675</name>
</gene>
<feature type="compositionally biased region" description="Low complexity" evidence="1">
    <location>
        <begin position="90"/>
        <end position="107"/>
    </location>
</feature>
<proteinExistence type="predicted"/>
<dbReference type="AlphaFoldDB" id="A0ABD5MA94"/>
<keyword evidence="2" id="KW-1133">Transmembrane helix</keyword>
<feature type="transmembrane region" description="Helical" evidence="2">
    <location>
        <begin position="44"/>
        <end position="63"/>
    </location>
</feature>
<sequence>MNLPSLPQPGRRAAIGTETALGLAALVGGAAVALYGLLLLPASLLGGAHVVAIGLSLAAAGAFSTDPVGDRLGLSAARRCRLALGSARSHCCSPSPSSSSTTRVSLVRSRRREPIRRRPRLASESLTRRSDPSFREGRAFIAAGA</sequence>
<evidence type="ECO:0000256" key="2">
    <source>
        <dbReference type="SAM" id="Phobius"/>
    </source>
</evidence>
<evidence type="ECO:0000256" key="1">
    <source>
        <dbReference type="SAM" id="MobiDB-lite"/>
    </source>
</evidence>